<dbReference type="Proteomes" id="UP000614200">
    <property type="component" value="Unassembled WGS sequence"/>
</dbReference>
<accession>A0ABR9ZU30</accession>
<comment type="caution">
    <text evidence="1">The sequence shown here is derived from an EMBL/GenBank/DDBJ whole genome shotgun (WGS) entry which is preliminary data.</text>
</comment>
<protein>
    <submittedName>
        <fullName evidence="1">Uncharacterized protein</fullName>
    </submittedName>
</protein>
<evidence type="ECO:0000313" key="2">
    <source>
        <dbReference type="Proteomes" id="UP000614200"/>
    </source>
</evidence>
<evidence type="ECO:0000313" key="1">
    <source>
        <dbReference type="EMBL" id="MBF4693466.1"/>
    </source>
</evidence>
<name>A0ABR9ZU30_9FIRM</name>
<reference evidence="1 2" key="1">
    <citation type="submission" date="2020-11" db="EMBL/GenBank/DDBJ databases">
        <title>Fusibacter basophilias sp. nov.</title>
        <authorList>
            <person name="Qiu D."/>
        </authorList>
    </citation>
    <scope>NUCLEOTIDE SEQUENCE [LARGE SCALE GENOMIC DNA]</scope>
    <source>
        <strain evidence="1 2">Q10-2</strain>
    </source>
</reference>
<keyword evidence="2" id="KW-1185">Reference proteome</keyword>
<proteinExistence type="predicted"/>
<dbReference type="RefSeq" id="WP_194701694.1">
    <property type="nucleotide sequence ID" value="NZ_JADKNH010000005.1"/>
</dbReference>
<sequence length="393" mass="46079">MEINENPFEYHENVEYVACVGNNGGTDNYDILIGFRKSVEVLINAVKQGASEDTLIYPILYNARHSVELSLKLIIERIFKIYDIKKKAIDPTDKRTFTHDIKILDSVILKYFGVDKRIYELYNKANTFLVDYFFDVDGDAFKYDTDHSGNYHMIKHGISSISIDILEVKFNELMQLLDELIYNLNLMCDEYKVGTFTKSLSREDIKNIAHSLPKREQWVNEVFKDKKNKIRSEYGIGSHELSEVINLIQKHREFCVLINLEILIGDIPINELRDYANLVLKIEKYSIENEQHPFSKELLFKIQEKERLRKRLSEGISDSTITFLMTFREFGRCMECYSEMFDEIHAYFKSLNLNRRDSLNKLSKLSTCKCVLVGMERCGQKTYKNVIESIMNF</sequence>
<organism evidence="1 2">
    <name type="scientific">Fusibacter ferrireducens</name>
    <dbReference type="NCBI Taxonomy" id="2785058"/>
    <lineage>
        <taxon>Bacteria</taxon>
        <taxon>Bacillati</taxon>
        <taxon>Bacillota</taxon>
        <taxon>Clostridia</taxon>
        <taxon>Eubacteriales</taxon>
        <taxon>Eubacteriales Family XII. Incertae Sedis</taxon>
        <taxon>Fusibacter</taxon>
    </lineage>
</organism>
<gene>
    <name evidence="1" type="ORF">ISU02_10060</name>
</gene>
<dbReference type="EMBL" id="JADKNH010000005">
    <property type="protein sequence ID" value="MBF4693466.1"/>
    <property type="molecule type" value="Genomic_DNA"/>
</dbReference>